<dbReference type="EMBL" id="JAQIZT010000019">
    <property type="protein sequence ID" value="KAJ6951098.1"/>
    <property type="molecule type" value="Genomic_DNA"/>
</dbReference>
<evidence type="ECO:0000256" key="1">
    <source>
        <dbReference type="SAM" id="Phobius"/>
    </source>
</evidence>
<keyword evidence="1" id="KW-1133">Transmembrane helix</keyword>
<keyword evidence="1" id="KW-0812">Transmembrane</keyword>
<dbReference type="AlphaFoldDB" id="A0AAD6PNW3"/>
<organism evidence="2 3">
    <name type="scientific">Populus alba x Populus x berolinensis</name>
    <dbReference type="NCBI Taxonomy" id="444605"/>
    <lineage>
        <taxon>Eukaryota</taxon>
        <taxon>Viridiplantae</taxon>
        <taxon>Streptophyta</taxon>
        <taxon>Embryophyta</taxon>
        <taxon>Tracheophyta</taxon>
        <taxon>Spermatophyta</taxon>
        <taxon>Magnoliopsida</taxon>
        <taxon>eudicotyledons</taxon>
        <taxon>Gunneridae</taxon>
        <taxon>Pentapetalae</taxon>
        <taxon>rosids</taxon>
        <taxon>fabids</taxon>
        <taxon>Malpighiales</taxon>
        <taxon>Salicaceae</taxon>
        <taxon>Saliceae</taxon>
        <taxon>Populus</taxon>
    </lineage>
</organism>
<dbReference type="Proteomes" id="UP001164929">
    <property type="component" value="Chromosome 19"/>
</dbReference>
<accession>A0AAD6PNW3</accession>
<evidence type="ECO:0000313" key="3">
    <source>
        <dbReference type="Proteomes" id="UP001164929"/>
    </source>
</evidence>
<proteinExistence type="predicted"/>
<feature type="transmembrane region" description="Helical" evidence="1">
    <location>
        <begin position="15"/>
        <end position="38"/>
    </location>
</feature>
<keyword evidence="3" id="KW-1185">Reference proteome</keyword>
<protein>
    <submittedName>
        <fullName evidence="2">Uncharacterized protein</fullName>
    </submittedName>
</protein>
<keyword evidence="1" id="KW-0472">Membrane</keyword>
<name>A0AAD6PNW3_9ROSI</name>
<sequence length="47" mass="5355">MIRDRHTTAISSQNIISVIFVLTLIITTFCSDFLVVFLKSSKIFTSF</sequence>
<comment type="caution">
    <text evidence="2">The sequence shown here is derived from an EMBL/GenBank/DDBJ whole genome shotgun (WGS) entry which is preliminary data.</text>
</comment>
<gene>
    <name evidence="2" type="ORF">NC653_040459</name>
</gene>
<reference evidence="2" key="1">
    <citation type="journal article" date="2023" name="Mol. Ecol. Resour.">
        <title>Chromosome-level genome assembly of a triploid poplar Populus alba 'Berolinensis'.</title>
        <authorList>
            <person name="Chen S."/>
            <person name="Yu Y."/>
            <person name="Wang X."/>
            <person name="Wang S."/>
            <person name="Zhang T."/>
            <person name="Zhou Y."/>
            <person name="He R."/>
            <person name="Meng N."/>
            <person name="Wang Y."/>
            <person name="Liu W."/>
            <person name="Liu Z."/>
            <person name="Liu J."/>
            <person name="Guo Q."/>
            <person name="Huang H."/>
            <person name="Sederoff R.R."/>
            <person name="Wang G."/>
            <person name="Qu G."/>
            <person name="Chen S."/>
        </authorList>
    </citation>
    <scope>NUCLEOTIDE SEQUENCE</scope>
    <source>
        <strain evidence="2">SC-2020</strain>
    </source>
</reference>
<evidence type="ECO:0000313" key="2">
    <source>
        <dbReference type="EMBL" id="KAJ6951098.1"/>
    </source>
</evidence>